<feature type="compositionally biased region" description="Polar residues" evidence="1">
    <location>
        <begin position="540"/>
        <end position="549"/>
    </location>
</feature>
<dbReference type="Proteomes" id="UP000266841">
    <property type="component" value="Unassembled WGS sequence"/>
</dbReference>
<gene>
    <name evidence="2" type="ORF">THAOC_11834</name>
</gene>
<evidence type="ECO:0000313" key="3">
    <source>
        <dbReference type="Proteomes" id="UP000266841"/>
    </source>
</evidence>
<proteinExistence type="predicted"/>
<evidence type="ECO:0000256" key="1">
    <source>
        <dbReference type="SAM" id="MobiDB-lite"/>
    </source>
</evidence>
<dbReference type="AlphaFoldDB" id="K0SPD4"/>
<sequence>MFTPRMDLSSAEPDQLAQLLVPPQLLRQPGVHLISRCPRRDEDAAPVHEPDAVVNERPPEEVRDARVRVGGQQDRRGRGGVPAARAGGADGHGGRPPPLDVVELVPAPSGHHVPHPRTRSAAVEAFPRQDPLFQVPQRDPEGRLLRVPGEDEQLALAVVLSGGVGNIVARDGQRVDGVEHLRSREHRAARVPRVRHQSVEHLDLPLVHQHDAHRPAHREAVDRYPYEALHVVYATLDELTGIPVHRVDEYDDLVVLGRDRPRDGAEDIPPYRLDVRPRTPVPLVVPRRPPLRRLPRVVRRPRVALLDVEVGRPLVVLLADDAYQAGVDLGGPRDGEAVDDDALRGAVGLGQGRAGVAGDLVLDALAGGRAAAVVLERLVPDVPYDLAPPPAGVDARGQELREVDLLLAAFAHRDRGGGYGDGSVCRFVLPQLELWSTVDRVLLRPPNDLKAQKVPHTKFETRPKLVGVPCVEFPDREKSNPPDGSLKSKSGSSPPAPDCLLSSSGHPAEHKAGKTTRALVGRSLAASPFSIPKQEPREQTALTRAGTES</sequence>
<feature type="region of interest" description="Disordered" evidence="1">
    <location>
        <begin position="471"/>
        <end position="549"/>
    </location>
</feature>
<accession>K0SPD4</accession>
<reference evidence="2 3" key="1">
    <citation type="journal article" date="2012" name="Genome Biol.">
        <title>Genome and low-iron response of an oceanic diatom adapted to chronic iron limitation.</title>
        <authorList>
            <person name="Lommer M."/>
            <person name="Specht M."/>
            <person name="Roy A.S."/>
            <person name="Kraemer L."/>
            <person name="Andreson R."/>
            <person name="Gutowska M.A."/>
            <person name="Wolf J."/>
            <person name="Bergner S.V."/>
            <person name="Schilhabel M.B."/>
            <person name="Klostermeier U.C."/>
            <person name="Beiko R.G."/>
            <person name="Rosenstiel P."/>
            <person name="Hippler M."/>
            <person name="Laroche J."/>
        </authorList>
    </citation>
    <scope>NUCLEOTIDE SEQUENCE [LARGE SCALE GENOMIC DNA]</scope>
    <source>
        <strain evidence="2 3">CCMP1005</strain>
    </source>
</reference>
<feature type="region of interest" description="Disordered" evidence="1">
    <location>
        <begin position="41"/>
        <end position="97"/>
    </location>
</feature>
<evidence type="ECO:0000313" key="2">
    <source>
        <dbReference type="EMBL" id="EJK67170.1"/>
    </source>
</evidence>
<name>K0SPD4_THAOC</name>
<feature type="compositionally biased region" description="Low complexity" evidence="1">
    <location>
        <begin position="481"/>
        <end position="493"/>
    </location>
</feature>
<feature type="compositionally biased region" description="Basic and acidic residues" evidence="1">
    <location>
        <begin position="41"/>
        <end position="51"/>
    </location>
</feature>
<feature type="compositionally biased region" description="Basic and acidic residues" evidence="1">
    <location>
        <begin position="57"/>
        <end position="77"/>
    </location>
</feature>
<dbReference type="EMBL" id="AGNL01013575">
    <property type="protein sequence ID" value="EJK67170.1"/>
    <property type="molecule type" value="Genomic_DNA"/>
</dbReference>
<comment type="caution">
    <text evidence="2">The sequence shown here is derived from an EMBL/GenBank/DDBJ whole genome shotgun (WGS) entry which is preliminary data.</text>
</comment>
<organism evidence="2 3">
    <name type="scientific">Thalassiosira oceanica</name>
    <name type="common">Marine diatom</name>
    <dbReference type="NCBI Taxonomy" id="159749"/>
    <lineage>
        <taxon>Eukaryota</taxon>
        <taxon>Sar</taxon>
        <taxon>Stramenopiles</taxon>
        <taxon>Ochrophyta</taxon>
        <taxon>Bacillariophyta</taxon>
        <taxon>Coscinodiscophyceae</taxon>
        <taxon>Thalassiosirophycidae</taxon>
        <taxon>Thalassiosirales</taxon>
        <taxon>Thalassiosiraceae</taxon>
        <taxon>Thalassiosira</taxon>
    </lineage>
</organism>
<keyword evidence="3" id="KW-1185">Reference proteome</keyword>
<protein>
    <submittedName>
        <fullName evidence="2">Uncharacterized protein</fullName>
    </submittedName>
</protein>